<evidence type="ECO:0000313" key="6">
    <source>
        <dbReference type="EMBL" id="CZR68206.1"/>
    </source>
</evidence>
<dbReference type="OrthoDB" id="408631at2759"/>
<feature type="domain" description="Carboxylesterase type B" evidence="5">
    <location>
        <begin position="382"/>
        <end position="493"/>
    </location>
</feature>
<dbReference type="InterPro" id="IPR000997">
    <property type="entry name" value="Cholinesterase"/>
</dbReference>
<protein>
    <submittedName>
        <fullName evidence="6">Related to cholinesterase</fullName>
    </submittedName>
</protein>
<dbReference type="Proteomes" id="UP000184330">
    <property type="component" value="Unassembled WGS sequence"/>
</dbReference>
<feature type="signal peptide" evidence="4">
    <location>
        <begin position="1"/>
        <end position="17"/>
    </location>
</feature>
<dbReference type="PANTHER" id="PTHR43918">
    <property type="entry name" value="ACETYLCHOLINESTERASE"/>
    <property type="match status" value="1"/>
</dbReference>
<keyword evidence="4" id="KW-0732">Signal</keyword>
<reference evidence="6 7" key="1">
    <citation type="submission" date="2016-03" db="EMBL/GenBank/DDBJ databases">
        <authorList>
            <person name="Ploux O."/>
        </authorList>
    </citation>
    <scope>NUCLEOTIDE SEQUENCE [LARGE SCALE GENOMIC DNA]</scope>
    <source>
        <strain evidence="6 7">UAMH 11012</strain>
    </source>
</reference>
<keyword evidence="3" id="KW-1015">Disulfide bond</keyword>
<evidence type="ECO:0000256" key="3">
    <source>
        <dbReference type="ARBA" id="ARBA00023157"/>
    </source>
</evidence>
<dbReference type="SUPFAM" id="SSF53474">
    <property type="entry name" value="alpha/beta-Hydrolases"/>
    <property type="match status" value="1"/>
</dbReference>
<evidence type="ECO:0000259" key="5">
    <source>
        <dbReference type="Pfam" id="PF00135"/>
    </source>
</evidence>
<dbReference type="InterPro" id="IPR002018">
    <property type="entry name" value="CarbesteraseB"/>
</dbReference>
<dbReference type="PRINTS" id="PR00878">
    <property type="entry name" value="CHOLNESTRASE"/>
</dbReference>
<dbReference type="InterPro" id="IPR050654">
    <property type="entry name" value="AChE-related_enzymes"/>
</dbReference>
<dbReference type="PANTHER" id="PTHR43918:SF4">
    <property type="entry name" value="CARBOXYLIC ESTER HYDROLASE"/>
    <property type="match status" value="1"/>
</dbReference>
<name>A0A1L7XT30_9HELO</name>
<dbReference type="ESTHER" id="9helo-a0a1l7xt30">
    <property type="family name" value="Fungal_carboxylesterase_lipase"/>
</dbReference>
<evidence type="ECO:0000313" key="7">
    <source>
        <dbReference type="Proteomes" id="UP000184330"/>
    </source>
</evidence>
<dbReference type="Gene3D" id="3.40.50.1820">
    <property type="entry name" value="alpha/beta hydrolase"/>
    <property type="match status" value="1"/>
</dbReference>
<organism evidence="6 7">
    <name type="scientific">Phialocephala subalpina</name>
    <dbReference type="NCBI Taxonomy" id="576137"/>
    <lineage>
        <taxon>Eukaryota</taxon>
        <taxon>Fungi</taxon>
        <taxon>Dikarya</taxon>
        <taxon>Ascomycota</taxon>
        <taxon>Pezizomycotina</taxon>
        <taxon>Leotiomycetes</taxon>
        <taxon>Helotiales</taxon>
        <taxon>Mollisiaceae</taxon>
        <taxon>Phialocephala</taxon>
        <taxon>Phialocephala fortinii species complex</taxon>
    </lineage>
</organism>
<dbReference type="GO" id="GO:0004104">
    <property type="term" value="F:cholinesterase activity"/>
    <property type="evidence" value="ECO:0007669"/>
    <property type="project" value="InterPro"/>
</dbReference>
<dbReference type="AlphaFoldDB" id="A0A1L7XT30"/>
<keyword evidence="7" id="KW-1185">Reference proteome</keyword>
<dbReference type="InterPro" id="IPR029058">
    <property type="entry name" value="AB_hydrolase_fold"/>
</dbReference>
<evidence type="ECO:0000256" key="2">
    <source>
        <dbReference type="ARBA" id="ARBA00022801"/>
    </source>
</evidence>
<evidence type="ECO:0000256" key="1">
    <source>
        <dbReference type="ARBA" id="ARBA00005964"/>
    </source>
</evidence>
<dbReference type="STRING" id="576137.A0A1L7XT30"/>
<feature type="chain" id="PRO_5012182747" evidence="4">
    <location>
        <begin position="18"/>
        <end position="552"/>
    </location>
</feature>
<keyword evidence="2" id="KW-0378">Hydrolase</keyword>
<dbReference type="EMBL" id="FJOG01000052">
    <property type="protein sequence ID" value="CZR68206.1"/>
    <property type="molecule type" value="Genomic_DNA"/>
</dbReference>
<dbReference type="Pfam" id="PF00135">
    <property type="entry name" value="COesterase"/>
    <property type="match status" value="2"/>
</dbReference>
<comment type="similarity">
    <text evidence="1">Belongs to the type-B carboxylesterase/lipase family.</text>
</comment>
<gene>
    <name evidence="6" type="ORF">PAC_18105</name>
</gene>
<feature type="domain" description="Carboxylesterase type B" evidence="5">
    <location>
        <begin position="32"/>
        <end position="369"/>
    </location>
</feature>
<evidence type="ECO:0000256" key="4">
    <source>
        <dbReference type="SAM" id="SignalP"/>
    </source>
</evidence>
<accession>A0A1L7XT30</accession>
<sequence>MKTVVLILTTLIRISNGALSFRDAAPLTVGGIVNTTSGPVQGIPSDSRPEVSTYLGIPYAQPPVGDLRFAAPVAVAASSAVINATAFSPDCLCNRIPTNEAYLAGPAGARVLVALAQTGDVLAEDCLTLNVWTKPQTGEAKKAVLFWIYGGGFSTGNTACPLYDGAVLADENDVVVISVNYRLNIFGFSGAPGQTTNVGLLDQRLALEWARDNVEAFGGDPSRITAFGQSAGGASVDYISYGFVDDPIVHALIPQSGVANSVISGGATSASVLSNWYNASETLGCGGEEAGEATVACMRTKSWQDILVAIEPLSTTAIDSGFEPVPDDIIIPNNLTARGAAGEFAKLPYLTGNTDNEAGFFLVVLIAYTSLTAEQFDLIPAEILQPVVDLLTLAGFTCSAAQAANYRAQNGVPVWRYRYYGGNYTNTYINKVGSAYHTSELPVLFGTAASVAGIADSDIEAEAARYMRQAWATFAKNPTEGLTTELGWPRFNPLSKCHSTWEYFWPWSNASLRCSKFTGTTVSRPGNDCKLYSQSPDRCSMLRGPIFRIPPY</sequence>
<proteinExistence type="inferred from homology"/>